<sequence length="166" mass="19538">MPHRDRTLINRVLDYVYILSKQPILLRDLLDANRQYNEGMHVDPGKLGFRLRLGRAYIVYILIVLAIIVPISTLMHKPLANIDPHISILGAMIITAVIFIGFNFFISKLRDVVTKRQIKKSWKLRFPYFSYEEYNGKIEKIYEQAIKDEISKKDLERYILDNLVED</sequence>
<gene>
    <name evidence="2" type="ORF">CP965_08490</name>
</gene>
<proteinExistence type="predicted"/>
<organism evidence="2 3">
    <name type="scientific">Halarcobacter mediterraneus</name>
    <dbReference type="NCBI Taxonomy" id="2023153"/>
    <lineage>
        <taxon>Bacteria</taxon>
        <taxon>Pseudomonadati</taxon>
        <taxon>Campylobacterota</taxon>
        <taxon>Epsilonproteobacteria</taxon>
        <taxon>Campylobacterales</taxon>
        <taxon>Arcobacteraceae</taxon>
        <taxon>Halarcobacter</taxon>
    </lineage>
</organism>
<evidence type="ECO:0000256" key="1">
    <source>
        <dbReference type="SAM" id="Phobius"/>
    </source>
</evidence>
<keyword evidence="1" id="KW-1133">Transmembrane helix</keyword>
<accession>A0A4Q1B1X5</accession>
<dbReference type="Proteomes" id="UP000289718">
    <property type="component" value="Unassembled WGS sequence"/>
</dbReference>
<protein>
    <submittedName>
        <fullName evidence="2">Uncharacterized protein</fullName>
    </submittedName>
</protein>
<feature type="transmembrane region" description="Helical" evidence="1">
    <location>
        <begin position="56"/>
        <end position="74"/>
    </location>
</feature>
<comment type="caution">
    <text evidence="2">The sequence shown here is derived from an EMBL/GenBank/DDBJ whole genome shotgun (WGS) entry which is preliminary data.</text>
</comment>
<evidence type="ECO:0000313" key="3">
    <source>
        <dbReference type="Proteomes" id="UP000289718"/>
    </source>
</evidence>
<feature type="transmembrane region" description="Helical" evidence="1">
    <location>
        <begin position="86"/>
        <end position="106"/>
    </location>
</feature>
<dbReference type="OrthoDB" id="5343740at2"/>
<dbReference type="RefSeq" id="WP_129061664.1">
    <property type="nucleotide sequence ID" value="NZ_NXIE01000003.1"/>
</dbReference>
<keyword evidence="1" id="KW-0812">Transmembrane</keyword>
<name>A0A4Q1B1X5_9BACT</name>
<reference evidence="2 3" key="1">
    <citation type="submission" date="2017-09" db="EMBL/GenBank/DDBJ databases">
        <title>Genomics of the genus Arcobacter.</title>
        <authorList>
            <person name="Perez-Cataluna A."/>
            <person name="Figueras M.J."/>
            <person name="Salas-Masso N."/>
        </authorList>
    </citation>
    <scope>NUCLEOTIDE SEQUENCE [LARGE SCALE GENOMIC DNA]</scope>
    <source>
        <strain evidence="2 3">F156-34</strain>
    </source>
</reference>
<dbReference type="EMBL" id="NXIE01000003">
    <property type="protein sequence ID" value="RXK12606.1"/>
    <property type="molecule type" value="Genomic_DNA"/>
</dbReference>
<keyword evidence="3" id="KW-1185">Reference proteome</keyword>
<dbReference type="AlphaFoldDB" id="A0A4Q1B1X5"/>
<keyword evidence="1" id="KW-0472">Membrane</keyword>
<evidence type="ECO:0000313" key="2">
    <source>
        <dbReference type="EMBL" id="RXK12606.1"/>
    </source>
</evidence>